<organism evidence="1 2">
    <name type="scientific">Peronosclerospora sorghi</name>
    <dbReference type="NCBI Taxonomy" id="230839"/>
    <lineage>
        <taxon>Eukaryota</taxon>
        <taxon>Sar</taxon>
        <taxon>Stramenopiles</taxon>
        <taxon>Oomycota</taxon>
        <taxon>Peronosporomycetes</taxon>
        <taxon>Peronosporales</taxon>
        <taxon>Peronosporaceae</taxon>
        <taxon>Peronosclerospora</taxon>
    </lineage>
</organism>
<accession>A0ACC0VFP5</accession>
<dbReference type="EMBL" id="CM047588">
    <property type="protein sequence ID" value="KAI9905244.1"/>
    <property type="molecule type" value="Genomic_DNA"/>
</dbReference>
<evidence type="ECO:0000313" key="1">
    <source>
        <dbReference type="EMBL" id="KAI9905244.1"/>
    </source>
</evidence>
<proteinExistence type="predicted"/>
<sequence length="465" mass="51829">MSAPSLPHSLETPAPPRNPAIRTKDCSFAWSQSTGSVAFSHLSSHECWSIPIFYLNKKMISSLNDKSALVLELGARYARCGVSGERAPRYVERWQLGEMLESPRDAGEWHRFLYEKLHTLCYNRLLMNPTRRQFVVCEDLLLPRMFRETLLSLIFDVFKASSVTLVPSMLTVLYATANHTALVVDCGWAETRLLPVYKGIPLPSLYETIPSGSRSCCEVIQQELNGSLDQLMDSCRSDMQVTEVMAEDILERACFAQQKDLLLHVVDAEFQMHDNDVLKVPGDLRYGAVEQLILVFATFPQWEMHFKRNFVLHEPGVNAKNGTSIVDGIVQVLKKCPLDIRAAMMENMLFVGGTAMIPGKLDVINKFSGFVARSITYALLGLTQRLVAEVRDALCKDDAFASASVALDRVQLVQTYFPPNMLGWVGGSIYAASDDARMSAISSQEYSSSKGTCIPDWLTVADEGC</sequence>
<name>A0ACC0VFP5_9STRA</name>
<evidence type="ECO:0000313" key="2">
    <source>
        <dbReference type="Proteomes" id="UP001163321"/>
    </source>
</evidence>
<comment type="caution">
    <text evidence="1">The sequence shown here is derived from an EMBL/GenBank/DDBJ whole genome shotgun (WGS) entry which is preliminary data.</text>
</comment>
<dbReference type="Proteomes" id="UP001163321">
    <property type="component" value="Chromosome 9"/>
</dbReference>
<reference evidence="1 2" key="1">
    <citation type="journal article" date="2022" name="bioRxiv">
        <title>The genome of the oomycete Peronosclerospora sorghi, a cosmopolitan pathogen of maize and sorghum, is inflated with dispersed pseudogenes.</title>
        <authorList>
            <person name="Fletcher K."/>
            <person name="Martin F."/>
            <person name="Isakeit T."/>
            <person name="Cavanaugh K."/>
            <person name="Magill C."/>
            <person name="Michelmore R."/>
        </authorList>
    </citation>
    <scope>NUCLEOTIDE SEQUENCE [LARGE SCALE GENOMIC DNA]</scope>
    <source>
        <strain evidence="1">P6</strain>
    </source>
</reference>
<protein>
    <submittedName>
        <fullName evidence="1">Uncharacterized protein</fullName>
    </submittedName>
</protein>
<keyword evidence="2" id="KW-1185">Reference proteome</keyword>
<gene>
    <name evidence="1" type="ORF">PsorP6_013718</name>
</gene>